<keyword evidence="5" id="KW-1185">Reference proteome</keyword>
<evidence type="ECO:0000256" key="1">
    <source>
        <dbReference type="SAM" id="Coils"/>
    </source>
</evidence>
<feature type="transmembrane region" description="Helical" evidence="3">
    <location>
        <begin position="6"/>
        <end position="32"/>
    </location>
</feature>
<dbReference type="Proteomes" id="UP000266673">
    <property type="component" value="Unassembled WGS sequence"/>
</dbReference>
<name>A0A397UG91_9GLOM</name>
<keyword evidence="3" id="KW-1133">Transmembrane helix</keyword>
<feature type="region of interest" description="Disordered" evidence="2">
    <location>
        <begin position="126"/>
        <end position="145"/>
    </location>
</feature>
<organism evidence="4 5">
    <name type="scientific">Gigaspora rosea</name>
    <dbReference type="NCBI Taxonomy" id="44941"/>
    <lineage>
        <taxon>Eukaryota</taxon>
        <taxon>Fungi</taxon>
        <taxon>Fungi incertae sedis</taxon>
        <taxon>Mucoromycota</taxon>
        <taxon>Glomeromycotina</taxon>
        <taxon>Glomeromycetes</taxon>
        <taxon>Diversisporales</taxon>
        <taxon>Gigasporaceae</taxon>
        <taxon>Gigaspora</taxon>
    </lineage>
</organism>
<comment type="caution">
    <text evidence="4">The sequence shown here is derived from an EMBL/GenBank/DDBJ whole genome shotgun (WGS) entry which is preliminary data.</text>
</comment>
<accession>A0A397UG91</accession>
<evidence type="ECO:0000256" key="3">
    <source>
        <dbReference type="SAM" id="Phobius"/>
    </source>
</evidence>
<dbReference type="AlphaFoldDB" id="A0A397UG91"/>
<reference evidence="4 5" key="1">
    <citation type="submission" date="2018-06" db="EMBL/GenBank/DDBJ databases">
        <title>Comparative genomics reveals the genomic features of Rhizophagus irregularis, R. cerebriforme, R. diaphanum and Gigaspora rosea, and their symbiotic lifestyle signature.</title>
        <authorList>
            <person name="Morin E."/>
            <person name="San Clemente H."/>
            <person name="Chen E.C.H."/>
            <person name="De La Providencia I."/>
            <person name="Hainaut M."/>
            <person name="Kuo A."/>
            <person name="Kohler A."/>
            <person name="Murat C."/>
            <person name="Tang N."/>
            <person name="Roy S."/>
            <person name="Loubradou J."/>
            <person name="Henrissat B."/>
            <person name="Grigoriev I.V."/>
            <person name="Corradi N."/>
            <person name="Roux C."/>
            <person name="Martin F.M."/>
        </authorList>
    </citation>
    <scope>NUCLEOTIDE SEQUENCE [LARGE SCALE GENOMIC DNA]</scope>
    <source>
        <strain evidence="4 5">DAOM 194757</strain>
    </source>
</reference>
<evidence type="ECO:0000256" key="2">
    <source>
        <dbReference type="SAM" id="MobiDB-lite"/>
    </source>
</evidence>
<dbReference type="EMBL" id="QKWP01001535">
    <property type="protein sequence ID" value="RIB08228.1"/>
    <property type="molecule type" value="Genomic_DNA"/>
</dbReference>
<dbReference type="OrthoDB" id="2444835at2759"/>
<keyword evidence="3" id="KW-0472">Membrane</keyword>
<evidence type="ECO:0000313" key="4">
    <source>
        <dbReference type="EMBL" id="RIB08228.1"/>
    </source>
</evidence>
<gene>
    <name evidence="4" type="ORF">C2G38_365774</name>
</gene>
<evidence type="ECO:0000313" key="5">
    <source>
        <dbReference type="Proteomes" id="UP000266673"/>
    </source>
</evidence>
<keyword evidence="1" id="KW-0175">Coiled coil</keyword>
<keyword evidence="3" id="KW-0812">Transmembrane</keyword>
<protein>
    <submittedName>
        <fullName evidence="4">Uncharacterized protein</fullName>
    </submittedName>
</protein>
<sequence>MGFQGFLFRIFLVIFKIPGFILLGPISIFYMLMKRVYIIDEEACKTFFGEYKTGNDDVGFFGAEIDAKLILRVVLLLNELITPPINKILEEMPQSNKSSTYKILEEMPQSNKSSTHKIPEEMLQSNKSSTHKIPEEMPQSNKSSTQKFCGIKTCNQHSKKLFERINEYLEENKSEKEKEMINCKIVVILAEKFKKIIEKIINDLAEEIQEFKVIEASQEDAKKLAKDIINRFDINLDTLIVMLVNEFKAKPIKVLNEPHKITFRKYHITGNKPEDLVFTIPGKGRNSRKSAEFSIRNYYKGGFRKS</sequence>
<feature type="coiled-coil region" evidence="1">
    <location>
        <begin position="158"/>
        <end position="210"/>
    </location>
</feature>
<proteinExistence type="predicted"/>